<dbReference type="AlphaFoldDB" id="A0A9N9R6F4"/>
<feature type="compositionally biased region" description="Polar residues" evidence="1">
    <location>
        <begin position="1"/>
        <end position="10"/>
    </location>
</feature>
<organism evidence="2 3">
    <name type="scientific">Diatraea saccharalis</name>
    <name type="common">sugarcane borer</name>
    <dbReference type="NCBI Taxonomy" id="40085"/>
    <lineage>
        <taxon>Eukaryota</taxon>
        <taxon>Metazoa</taxon>
        <taxon>Ecdysozoa</taxon>
        <taxon>Arthropoda</taxon>
        <taxon>Hexapoda</taxon>
        <taxon>Insecta</taxon>
        <taxon>Pterygota</taxon>
        <taxon>Neoptera</taxon>
        <taxon>Endopterygota</taxon>
        <taxon>Lepidoptera</taxon>
        <taxon>Glossata</taxon>
        <taxon>Ditrysia</taxon>
        <taxon>Pyraloidea</taxon>
        <taxon>Crambidae</taxon>
        <taxon>Crambinae</taxon>
        <taxon>Diatraea</taxon>
    </lineage>
</organism>
<dbReference type="Proteomes" id="UP001153714">
    <property type="component" value="Chromosome 21"/>
</dbReference>
<feature type="region of interest" description="Disordered" evidence="1">
    <location>
        <begin position="150"/>
        <end position="339"/>
    </location>
</feature>
<feature type="compositionally biased region" description="Low complexity" evidence="1">
    <location>
        <begin position="297"/>
        <end position="306"/>
    </location>
</feature>
<gene>
    <name evidence="2" type="ORF">DIATSA_LOCUS7876</name>
</gene>
<feature type="compositionally biased region" description="Polar residues" evidence="1">
    <location>
        <begin position="36"/>
        <end position="53"/>
    </location>
</feature>
<evidence type="ECO:0000313" key="2">
    <source>
        <dbReference type="EMBL" id="CAG9790207.1"/>
    </source>
</evidence>
<feature type="compositionally biased region" description="Low complexity" evidence="1">
    <location>
        <begin position="151"/>
        <end position="173"/>
    </location>
</feature>
<keyword evidence="3" id="KW-1185">Reference proteome</keyword>
<feature type="compositionally biased region" description="Basic and acidic residues" evidence="1">
    <location>
        <begin position="307"/>
        <end position="320"/>
    </location>
</feature>
<feature type="compositionally biased region" description="Basic residues" evidence="1">
    <location>
        <begin position="14"/>
        <end position="23"/>
    </location>
</feature>
<feature type="region of interest" description="Disordered" evidence="1">
    <location>
        <begin position="1"/>
        <end position="106"/>
    </location>
</feature>
<proteinExistence type="predicted"/>
<protein>
    <submittedName>
        <fullName evidence="2">Uncharacterized protein</fullName>
    </submittedName>
</protein>
<evidence type="ECO:0000313" key="3">
    <source>
        <dbReference type="Proteomes" id="UP001153714"/>
    </source>
</evidence>
<accession>A0A9N9R6F4</accession>
<dbReference type="EMBL" id="OU893352">
    <property type="protein sequence ID" value="CAG9790207.1"/>
    <property type="molecule type" value="Genomic_DNA"/>
</dbReference>
<feature type="compositionally biased region" description="Basic and acidic residues" evidence="1">
    <location>
        <begin position="256"/>
        <end position="267"/>
    </location>
</feature>
<name>A0A9N9R6F4_9NEOP</name>
<reference evidence="2" key="1">
    <citation type="submission" date="2021-12" db="EMBL/GenBank/DDBJ databases">
        <authorList>
            <person name="King R."/>
        </authorList>
    </citation>
    <scope>NUCLEOTIDE SEQUENCE</scope>
</reference>
<sequence>MDSAVLSSTAEKPKKQRAPRRKNRDTNGESVVSFKSVDTSESFKSVEDSSPSWSLPDMPESLLDEVSKRITRSATKGPKAENMDSKTSLSVEADDSSAPDTESKMATKSDAILICKVPLKDMSPSLRKAEGGSDGALKLGYYLSEGGKIISSNSKSSSSSPTVSRTPLSPSTSFETPIPPTMSLLSPVAGASTRADSTDLTGPKDSDVLLSNTEPIVSIDYNEPMEHLSYASKRRRNACSTKESSGKDSTTTVRRSSKENKRKDPNKPSDGQISSGSSIGNPDATLGENYAGRIRGSSDSDGAIGSDESRDCDLSGDEQRKRSKFMRQEGSPIEENENPVTATKRHIRTIFSDIDKSKNVKGPSLITSKMLLKSWILLLAKCLVSLRQMKCADSGLTKID</sequence>
<reference evidence="2" key="2">
    <citation type="submission" date="2022-10" db="EMBL/GenBank/DDBJ databases">
        <authorList>
            <consortium name="ENA_rothamsted_submissions"/>
            <consortium name="culmorum"/>
            <person name="King R."/>
        </authorList>
    </citation>
    <scope>NUCLEOTIDE SEQUENCE</scope>
</reference>
<evidence type="ECO:0000256" key="1">
    <source>
        <dbReference type="SAM" id="MobiDB-lite"/>
    </source>
</evidence>
<feature type="compositionally biased region" description="Polar residues" evidence="1">
    <location>
        <begin position="238"/>
        <end position="254"/>
    </location>
</feature>